<evidence type="ECO:0000256" key="9">
    <source>
        <dbReference type="ARBA" id="ARBA00023065"/>
    </source>
</evidence>
<dbReference type="Proteomes" id="UP000821853">
    <property type="component" value="Unassembled WGS sequence"/>
</dbReference>
<dbReference type="GO" id="GO:0005243">
    <property type="term" value="F:gap junction channel activity"/>
    <property type="evidence" value="ECO:0007669"/>
    <property type="project" value="TreeGrafter"/>
</dbReference>
<keyword evidence="11" id="KW-0407">Ion channel</keyword>
<evidence type="ECO:0000256" key="12">
    <source>
        <dbReference type="SAM" id="MobiDB-lite"/>
    </source>
</evidence>
<keyword evidence="6" id="KW-0303">Gap junction</keyword>
<dbReference type="GO" id="GO:0005921">
    <property type="term" value="C:gap junction"/>
    <property type="evidence" value="ECO:0007669"/>
    <property type="project" value="UniProtKB-SubCell"/>
</dbReference>
<gene>
    <name evidence="14" type="ORF">HPB48_008610</name>
</gene>
<dbReference type="VEuPathDB" id="VectorBase:HLOH_063406"/>
<dbReference type="PANTHER" id="PTHR11893:SF40">
    <property type="entry name" value="INNEXIN SHAKING-B"/>
    <property type="match status" value="1"/>
</dbReference>
<accession>A0A9J6GFY9</accession>
<keyword evidence="3" id="KW-0813">Transport</keyword>
<dbReference type="GO" id="GO:0034220">
    <property type="term" value="P:monoatomic ion transmembrane transport"/>
    <property type="evidence" value="ECO:0007669"/>
    <property type="project" value="UniProtKB-KW"/>
</dbReference>
<keyword evidence="9" id="KW-0406">Ion transport</keyword>
<evidence type="ECO:0000256" key="5">
    <source>
        <dbReference type="ARBA" id="ARBA00022692"/>
    </source>
</evidence>
<evidence type="ECO:0000313" key="15">
    <source>
        <dbReference type="Proteomes" id="UP000821853"/>
    </source>
</evidence>
<keyword evidence="8 13" id="KW-1133">Transmembrane helix</keyword>
<evidence type="ECO:0000256" key="10">
    <source>
        <dbReference type="ARBA" id="ARBA00023136"/>
    </source>
</evidence>
<evidence type="ECO:0000256" key="13">
    <source>
        <dbReference type="SAM" id="Phobius"/>
    </source>
</evidence>
<organism evidence="14 15">
    <name type="scientific">Haemaphysalis longicornis</name>
    <name type="common">Bush tick</name>
    <dbReference type="NCBI Taxonomy" id="44386"/>
    <lineage>
        <taxon>Eukaryota</taxon>
        <taxon>Metazoa</taxon>
        <taxon>Ecdysozoa</taxon>
        <taxon>Arthropoda</taxon>
        <taxon>Chelicerata</taxon>
        <taxon>Arachnida</taxon>
        <taxon>Acari</taxon>
        <taxon>Parasitiformes</taxon>
        <taxon>Ixodida</taxon>
        <taxon>Ixodoidea</taxon>
        <taxon>Ixodidae</taxon>
        <taxon>Haemaphysalinae</taxon>
        <taxon>Haemaphysalis</taxon>
    </lineage>
</organism>
<dbReference type="Pfam" id="PF00876">
    <property type="entry name" value="Innexin"/>
    <property type="match status" value="1"/>
</dbReference>
<dbReference type="AlphaFoldDB" id="A0A9J6GFY9"/>
<keyword evidence="4" id="KW-1003">Cell membrane</keyword>
<keyword evidence="7" id="KW-0965">Cell junction</keyword>
<dbReference type="PANTHER" id="PTHR11893">
    <property type="entry name" value="INNEXIN"/>
    <property type="match status" value="1"/>
</dbReference>
<proteinExistence type="predicted"/>
<evidence type="ECO:0000256" key="8">
    <source>
        <dbReference type="ARBA" id="ARBA00022989"/>
    </source>
</evidence>
<dbReference type="InterPro" id="IPR000990">
    <property type="entry name" value="Innexin"/>
</dbReference>
<evidence type="ECO:0000256" key="3">
    <source>
        <dbReference type="ARBA" id="ARBA00022448"/>
    </source>
</evidence>
<dbReference type="OrthoDB" id="5867527at2759"/>
<protein>
    <submittedName>
        <fullName evidence="14">Uncharacterized protein</fullName>
    </submittedName>
</protein>
<keyword evidence="10 13" id="KW-0472">Membrane</keyword>
<evidence type="ECO:0000256" key="2">
    <source>
        <dbReference type="ARBA" id="ARBA00004651"/>
    </source>
</evidence>
<feature type="compositionally biased region" description="Low complexity" evidence="12">
    <location>
        <begin position="104"/>
        <end position="117"/>
    </location>
</feature>
<comment type="caution">
    <text evidence="14">The sequence shown here is derived from an EMBL/GenBank/DDBJ whole genome shotgun (WGS) entry which is preliminary data.</text>
</comment>
<keyword evidence="5 13" id="KW-0812">Transmembrane</keyword>
<feature type="transmembrane region" description="Helical" evidence="13">
    <location>
        <begin position="24"/>
        <end position="44"/>
    </location>
</feature>
<sequence length="145" mass="15738">MLNLLGNLRKHFNARRVHIDGNVFRLYTSATVAFLLGFCTLLTAREYVGTPIDCHCPLCEAGVVNSFCWVESTFSHRSLFNASTTTALSIPVRGTGRRAAEAKTGSTTPTTSGSASSCSQCWPFYAPRGYGRPGKAAKFRITAHT</sequence>
<feature type="region of interest" description="Disordered" evidence="12">
    <location>
        <begin position="95"/>
        <end position="118"/>
    </location>
</feature>
<evidence type="ECO:0000256" key="7">
    <source>
        <dbReference type="ARBA" id="ARBA00022949"/>
    </source>
</evidence>
<dbReference type="EMBL" id="JABSTR010000008">
    <property type="protein sequence ID" value="KAH9377382.1"/>
    <property type="molecule type" value="Genomic_DNA"/>
</dbReference>
<keyword evidence="15" id="KW-1185">Reference proteome</keyword>
<comment type="subcellular location">
    <subcellularLocation>
        <location evidence="1">Cell junction</location>
        <location evidence="1">Gap junction</location>
    </subcellularLocation>
    <subcellularLocation>
        <location evidence="2">Cell membrane</location>
        <topology evidence="2">Multi-pass membrane protein</topology>
    </subcellularLocation>
</comment>
<dbReference type="GO" id="GO:0005886">
    <property type="term" value="C:plasma membrane"/>
    <property type="evidence" value="ECO:0007669"/>
    <property type="project" value="UniProtKB-SubCell"/>
</dbReference>
<evidence type="ECO:0000256" key="11">
    <source>
        <dbReference type="ARBA" id="ARBA00023303"/>
    </source>
</evidence>
<evidence type="ECO:0000313" key="14">
    <source>
        <dbReference type="EMBL" id="KAH9377382.1"/>
    </source>
</evidence>
<reference evidence="14 15" key="1">
    <citation type="journal article" date="2020" name="Cell">
        <title>Large-Scale Comparative Analyses of Tick Genomes Elucidate Their Genetic Diversity and Vector Capacities.</title>
        <authorList>
            <consortium name="Tick Genome and Microbiome Consortium (TIGMIC)"/>
            <person name="Jia N."/>
            <person name="Wang J."/>
            <person name="Shi W."/>
            <person name="Du L."/>
            <person name="Sun Y."/>
            <person name="Zhan W."/>
            <person name="Jiang J.F."/>
            <person name="Wang Q."/>
            <person name="Zhang B."/>
            <person name="Ji P."/>
            <person name="Bell-Sakyi L."/>
            <person name="Cui X.M."/>
            <person name="Yuan T.T."/>
            <person name="Jiang B.G."/>
            <person name="Yang W.F."/>
            <person name="Lam T.T."/>
            <person name="Chang Q.C."/>
            <person name="Ding S.J."/>
            <person name="Wang X.J."/>
            <person name="Zhu J.G."/>
            <person name="Ruan X.D."/>
            <person name="Zhao L."/>
            <person name="Wei J.T."/>
            <person name="Ye R.Z."/>
            <person name="Que T.C."/>
            <person name="Du C.H."/>
            <person name="Zhou Y.H."/>
            <person name="Cheng J.X."/>
            <person name="Dai P.F."/>
            <person name="Guo W.B."/>
            <person name="Han X.H."/>
            <person name="Huang E.J."/>
            <person name="Li L.F."/>
            <person name="Wei W."/>
            <person name="Gao Y.C."/>
            <person name="Liu J.Z."/>
            <person name="Shao H.Z."/>
            <person name="Wang X."/>
            <person name="Wang C.C."/>
            <person name="Yang T.C."/>
            <person name="Huo Q.B."/>
            <person name="Li W."/>
            <person name="Chen H.Y."/>
            <person name="Chen S.E."/>
            <person name="Zhou L.G."/>
            <person name="Ni X.B."/>
            <person name="Tian J.H."/>
            <person name="Sheng Y."/>
            <person name="Liu T."/>
            <person name="Pan Y.S."/>
            <person name="Xia L.Y."/>
            <person name="Li J."/>
            <person name="Zhao F."/>
            <person name="Cao W.C."/>
        </authorList>
    </citation>
    <scope>NUCLEOTIDE SEQUENCE [LARGE SCALE GENOMIC DNA]</scope>
    <source>
        <strain evidence="14">HaeL-2018</strain>
    </source>
</reference>
<evidence type="ECO:0000256" key="4">
    <source>
        <dbReference type="ARBA" id="ARBA00022475"/>
    </source>
</evidence>
<evidence type="ECO:0000256" key="1">
    <source>
        <dbReference type="ARBA" id="ARBA00004610"/>
    </source>
</evidence>
<evidence type="ECO:0000256" key="6">
    <source>
        <dbReference type="ARBA" id="ARBA00022868"/>
    </source>
</evidence>
<name>A0A9J6GFY9_HAELO</name>